<accession>A0AA40EZX0</accession>
<evidence type="ECO:0000313" key="3">
    <source>
        <dbReference type="Proteomes" id="UP001172159"/>
    </source>
</evidence>
<protein>
    <submittedName>
        <fullName evidence="2">Heterokaryon incompatibility protein-domain-containing protein</fullName>
    </submittedName>
</protein>
<comment type="caution">
    <text evidence="2">The sequence shown here is derived from an EMBL/GenBank/DDBJ whole genome shotgun (WGS) entry which is preliminary data.</text>
</comment>
<dbReference type="InterPro" id="IPR010730">
    <property type="entry name" value="HET"/>
</dbReference>
<dbReference type="AlphaFoldDB" id="A0AA40EZX0"/>
<dbReference type="EMBL" id="JAUKTV010000001">
    <property type="protein sequence ID" value="KAK0748434.1"/>
    <property type="molecule type" value="Genomic_DNA"/>
</dbReference>
<dbReference type="InterPro" id="IPR052895">
    <property type="entry name" value="HetReg/Transcr_Mod"/>
</dbReference>
<dbReference type="Proteomes" id="UP001172159">
    <property type="component" value="Unassembled WGS sequence"/>
</dbReference>
<reference evidence="2" key="1">
    <citation type="submission" date="2023-06" db="EMBL/GenBank/DDBJ databases">
        <title>Genome-scale phylogeny and comparative genomics of the fungal order Sordariales.</title>
        <authorList>
            <consortium name="Lawrence Berkeley National Laboratory"/>
            <person name="Hensen N."/>
            <person name="Bonometti L."/>
            <person name="Westerberg I."/>
            <person name="Brannstrom I.O."/>
            <person name="Guillou S."/>
            <person name="Cros-Aarteil S."/>
            <person name="Calhoun S."/>
            <person name="Haridas S."/>
            <person name="Kuo A."/>
            <person name="Mondo S."/>
            <person name="Pangilinan J."/>
            <person name="Riley R."/>
            <person name="Labutti K."/>
            <person name="Andreopoulos B."/>
            <person name="Lipzen A."/>
            <person name="Chen C."/>
            <person name="Yanf M."/>
            <person name="Daum C."/>
            <person name="Ng V."/>
            <person name="Clum A."/>
            <person name="Steindorff A."/>
            <person name="Ohm R."/>
            <person name="Martin F."/>
            <person name="Silar P."/>
            <person name="Natvig D."/>
            <person name="Lalanne C."/>
            <person name="Gautier V."/>
            <person name="Ament-Velasquez S.L."/>
            <person name="Kruys A."/>
            <person name="Hutchinson M.I."/>
            <person name="Powell A.J."/>
            <person name="Barry K."/>
            <person name="Miller A.N."/>
            <person name="Grigoriev I.V."/>
            <person name="Debuchy R."/>
            <person name="Gladieux P."/>
            <person name="Thoren M.H."/>
            <person name="Johannesson H."/>
        </authorList>
    </citation>
    <scope>NUCLEOTIDE SEQUENCE</scope>
    <source>
        <strain evidence="2">CBS 540.89</strain>
    </source>
</reference>
<dbReference type="PANTHER" id="PTHR24148">
    <property type="entry name" value="ANKYRIN REPEAT DOMAIN-CONTAINING PROTEIN 39 HOMOLOG-RELATED"/>
    <property type="match status" value="1"/>
</dbReference>
<feature type="non-terminal residue" evidence="2">
    <location>
        <position position="221"/>
    </location>
</feature>
<evidence type="ECO:0000259" key="1">
    <source>
        <dbReference type="Pfam" id="PF06985"/>
    </source>
</evidence>
<organism evidence="2 3">
    <name type="scientific">Apiosordaria backusii</name>
    <dbReference type="NCBI Taxonomy" id="314023"/>
    <lineage>
        <taxon>Eukaryota</taxon>
        <taxon>Fungi</taxon>
        <taxon>Dikarya</taxon>
        <taxon>Ascomycota</taxon>
        <taxon>Pezizomycotina</taxon>
        <taxon>Sordariomycetes</taxon>
        <taxon>Sordariomycetidae</taxon>
        <taxon>Sordariales</taxon>
        <taxon>Lasiosphaeriaceae</taxon>
        <taxon>Apiosordaria</taxon>
    </lineage>
</organism>
<feature type="domain" description="Heterokaryon incompatibility" evidence="1">
    <location>
        <begin position="61"/>
        <end position="217"/>
    </location>
</feature>
<sequence length="221" mass="24712">MASPNFSIAAQLYDPILLPISSQTGDDSFSIRLISVISSPGEPISCRLWAASFNDAATAGYFALSYVWGDASITEKIMVNGLPFQATRNLVLALKWYSKSEYVSHPIWVDAVCINQCNIPERNDQVRFMGSIYTSCWEALCFLGPNADEEDAKLFHLISSLCQDLEHPDMQGENPSLTPLTHPFYAGVVENISNTSLLRSPVFQDRVYWTRVWTFQEAVLS</sequence>
<proteinExistence type="predicted"/>
<name>A0AA40EZX0_9PEZI</name>
<gene>
    <name evidence="2" type="ORF">B0T21DRAFT_278015</name>
</gene>
<dbReference type="PANTHER" id="PTHR24148:SF64">
    <property type="entry name" value="HETEROKARYON INCOMPATIBILITY DOMAIN-CONTAINING PROTEIN"/>
    <property type="match status" value="1"/>
</dbReference>
<keyword evidence="3" id="KW-1185">Reference proteome</keyword>
<dbReference type="Pfam" id="PF06985">
    <property type="entry name" value="HET"/>
    <property type="match status" value="1"/>
</dbReference>
<evidence type="ECO:0000313" key="2">
    <source>
        <dbReference type="EMBL" id="KAK0748434.1"/>
    </source>
</evidence>